<organism evidence="3 4">
    <name type="scientific">Sphagnurus paluster</name>
    <dbReference type="NCBI Taxonomy" id="117069"/>
    <lineage>
        <taxon>Eukaryota</taxon>
        <taxon>Fungi</taxon>
        <taxon>Dikarya</taxon>
        <taxon>Basidiomycota</taxon>
        <taxon>Agaricomycotina</taxon>
        <taxon>Agaricomycetes</taxon>
        <taxon>Agaricomycetidae</taxon>
        <taxon>Agaricales</taxon>
        <taxon>Tricholomatineae</taxon>
        <taxon>Lyophyllaceae</taxon>
        <taxon>Sphagnurus</taxon>
    </lineage>
</organism>
<accession>A0A9P7GLN6</accession>
<proteinExistence type="predicted"/>
<dbReference type="OrthoDB" id="2419400at2759"/>
<feature type="compositionally biased region" description="Polar residues" evidence="1">
    <location>
        <begin position="85"/>
        <end position="95"/>
    </location>
</feature>
<evidence type="ECO:0000313" key="3">
    <source>
        <dbReference type="EMBL" id="KAG5652343.1"/>
    </source>
</evidence>
<reference evidence="3" key="1">
    <citation type="submission" date="2021-02" db="EMBL/GenBank/DDBJ databases">
        <authorList>
            <person name="Nieuwenhuis M."/>
            <person name="Van De Peppel L.J.J."/>
        </authorList>
    </citation>
    <scope>NUCLEOTIDE SEQUENCE</scope>
    <source>
        <strain evidence="3">D49</strain>
    </source>
</reference>
<dbReference type="Pfam" id="PF19050">
    <property type="entry name" value="PhoD_2"/>
    <property type="match status" value="3"/>
</dbReference>
<dbReference type="PANTHER" id="PTHR46689:SF1">
    <property type="entry name" value="PHOD-LIKE PHOSPHATASE DOMAIN-CONTAINING PROTEIN"/>
    <property type="match status" value="1"/>
</dbReference>
<comment type="caution">
    <text evidence="3">The sequence shown here is derived from an EMBL/GenBank/DDBJ whole genome shotgun (WGS) entry which is preliminary data.</text>
</comment>
<protein>
    <recommendedName>
        <fullName evidence="2">PhoD-like phosphatase domain-containing protein</fullName>
    </recommendedName>
</protein>
<feature type="domain" description="PhoD-like phosphatase" evidence="2">
    <location>
        <begin position="399"/>
        <end position="524"/>
    </location>
</feature>
<dbReference type="PANTHER" id="PTHR46689">
    <property type="entry name" value="MEMBRANE PROTEIN, PUTATIVE-RELATED"/>
    <property type="match status" value="1"/>
</dbReference>
<dbReference type="EMBL" id="JABCKI010000136">
    <property type="protein sequence ID" value="KAG5652343.1"/>
    <property type="molecule type" value="Genomic_DNA"/>
</dbReference>
<feature type="region of interest" description="Disordered" evidence="1">
    <location>
        <begin position="1"/>
        <end position="30"/>
    </location>
</feature>
<evidence type="ECO:0000256" key="1">
    <source>
        <dbReference type="SAM" id="MobiDB-lite"/>
    </source>
</evidence>
<reference evidence="3" key="2">
    <citation type="submission" date="2021-10" db="EMBL/GenBank/DDBJ databases">
        <title>Phylogenomics reveals ancestral predisposition of the termite-cultivated fungus Termitomyces towards a domesticated lifestyle.</title>
        <authorList>
            <person name="Auxier B."/>
            <person name="Grum-Grzhimaylo A."/>
            <person name="Cardenas M.E."/>
            <person name="Lodge J.D."/>
            <person name="Laessoe T."/>
            <person name="Pedersen O."/>
            <person name="Smith M.E."/>
            <person name="Kuyper T.W."/>
            <person name="Franco-Molano E.A."/>
            <person name="Baroni T.J."/>
            <person name="Aanen D.K."/>
        </authorList>
    </citation>
    <scope>NUCLEOTIDE SEQUENCE</scope>
    <source>
        <strain evidence="3">D49</strain>
    </source>
</reference>
<evidence type="ECO:0000259" key="2">
    <source>
        <dbReference type="Pfam" id="PF19050"/>
    </source>
</evidence>
<sequence length="730" mass="82296">MDVNGWHNQRRAQREDELFSTQRTDSQDIGPMNEQFIGGFNIHQLPPPSPRPPALPPKDGFYEMPGHQAHGSFYEQPEGRRPSGHSYQASQSTITSTQLTNLSAVERSQALRVARMNPHLQVHLDLSIDRYDTVDEHGVWHGAAMIVTADSGSIYEPHPTLTYEWNPDNNGPYHNPQPVRMYDLGPHPADPHSTIMPMSPTSGSSWFADQKEPTPRNASKEVVPGQEIYVYGGPGGYVPLTSADRPEAHAASRTFTFWRFLIQIPLGLHEMIITYSINAGQQLAFYVPGRSQNMRWAVHSVGLSAGVNQNDFCGPGFKSGYDPVWVDLLNKHAETPFHALVGGGDQLYCDGLMREPELQEWVSGMKPDEKQRYIITEEMSSAIDRFYFNHYCASFRRDPHELQQSSMFRRIGERGYFYFLLFQCFINPGLDGYSDNNHVSKSIITGDDGPYVQSRSHSFLGYLGPQSYILLLDCRGERRKEQICSPLLYEKVFQRLAQLPSSVEHLIVLLGIPIAYPRMVFLETALESKFNPLVALGRVGGLGSIGMSGFVNKFNADAELLDDLNDHWTARSHKRERNWFIEQLQIFAGRQKVRVTFVAGDVHCAAVGVLKSLKEKGKPELAPAVDHRYMLNVVSSAIVNTPPPNGVITMVSSLATKVHKTLHHINTDETMVWYTTTLPLFQTDTNGQPRKQKFIMGRRNWCKVVWDPRTGDLVFDLRIEKEKGLGETVG</sequence>
<dbReference type="InterPro" id="IPR043904">
    <property type="entry name" value="PhoD_2-like"/>
</dbReference>
<dbReference type="InterPro" id="IPR038607">
    <property type="entry name" value="PhoD-like_sf"/>
</dbReference>
<dbReference type="AlphaFoldDB" id="A0A9P7GLN6"/>
<gene>
    <name evidence="3" type="ORF">H0H81_005364</name>
</gene>
<feature type="compositionally biased region" description="Pro residues" evidence="1">
    <location>
        <begin position="45"/>
        <end position="56"/>
    </location>
</feature>
<feature type="domain" description="PhoD-like phosphatase" evidence="2">
    <location>
        <begin position="547"/>
        <end position="709"/>
    </location>
</feature>
<name>A0A9P7GLN6_9AGAR</name>
<feature type="domain" description="PhoD-like phosphatase" evidence="2">
    <location>
        <begin position="282"/>
        <end position="396"/>
    </location>
</feature>
<dbReference type="Gene3D" id="3.60.21.70">
    <property type="entry name" value="PhoD-like phosphatase"/>
    <property type="match status" value="1"/>
</dbReference>
<dbReference type="Proteomes" id="UP000717328">
    <property type="component" value="Unassembled WGS sequence"/>
</dbReference>
<feature type="region of interest" description="Disordered" evidence="1">
    <location>
        <begin position="44"/>
        <end position="95"/>
    </location>
</feature>
<keyword evidence="4" id="KW-1185">Reference proteome</keyword>
<evidence type="ECO:0000313" key="4">
    <source>
        <dbReference type="Proteomes" id="UP000717328"/>
    </source>
</evidence>
<dbReference type="GO" id="GO:0016020">
    <property type="term" value="C:membrane"/>
    <property type="evidence" value="ECO:0007669"/>
    <property type="project" value="TreeGrafter"/>
</dbReference>